<dbReference type="Gene3D" id="3.30.2390.20">
    <property type="entry name" value="Type VII secretion system EccB, repeat 1 domain"/>
    <property type="match status" value="1"/>
</dbReference>
<reference evidence="2" key="1">
    <citation type="submission" date="2023-03" db="EMBL/GenBank/DDBJ databases">
        <title>Actinorhabdospora filicis NBRC 111898.</title>
        <authorList>
            <person name="Ichikawa N."/>
            <person name="Sato H."/>
            <person name="Tonouchi N."/>
        </authorList>
    </citation>
    <scope>NUCLEOTIDE SEQUENCE</scope>
    <source>
        <strain evidence="2">NBRC 111898</strain>
    </source>
</reference>
<name>A0A9W6SS05_9ACTN</name>
<accession>A0A9W6SS05</accession>
<sequence length="477" mass="49805">MNREPRWRVSVDMPDTAARIALAAIGDPAQVLTVLVGESSVEVRLLPHSTVALPEGWRELEPDRWWTERVDDGTGPPALRLGPSGEGEVYVPEAALPACLSITGHAAEELTKELRARLDDPAALVIGDPDEAVWHWRLGDDGVLDLGVLGVSVRTGHKRAGLGRFMSRTKPVPVVPVEAEFEPPAELPEEPAKPGRWRTAVLASVIAVAVVAGLSWWLTRPSDADPVKPAAASGSSSPEGEAPGTDPGASAAPGESPKPGQSPSPGTSPGSSPKPQDGKTPVESGKYYSYSGKTYVTSGGALRQVANKASLLLLTGGRPPTAAPLDDAGYAALPHGEPIGITGAPEPPSLNNGTVLYWKHAKNGKYYQALNNAAHVTDLATLTGIAKKLGRSEPNIAVHTDAEIMEKANNTIDRTLAYRVDGGSVGGLFLISGGKKYPVADLAAAQALGYNSGQITYLAGSWLDAFGTGPQLRTLSA</sequence>
<organism evidence="2 3">
    <name type="scientific">Actinorhabdospora filicis</name>
    <dbReference type="NCBI Taxonomy" id="1785913"/>
    <lineage>
        <taxon>Bacteria</taxon>
        <taxon>Bacillati</taxon>
        <taxon>Actinomycetota</taxon>
        <taxon>Actinomycetes</taxon>
        <taxon>Micromonosporales</taxon>
        <taxon>Micromonosporaceae</taxon>
        <taxon>Actinorhabdospora</taxon>
    </lineage>
</organism>
<dbReference type="InterPro" id="IPR044857">
    <property type="entry name" value="T7SS_EccB_R1"/>
</dbReference>
<feature type="compositionally biased region" description="Low complexity" evidence="1">
    <location>
        <begin position="229"/>
        <end position="244"/>
    </location>
</feature>
<evidence type="ECO:0000313" key="3">
    <source>
        <dbReference type="Proteomes" id="UP001165079"/>
    </source>
</evidence>
<comment type="caution">
    <text evidence="2">The sequence shown here is derived from an EMBL/GenBank/DDBJ whole genome shotgun (WGS) entry which is preliminary data.</text>
</comment>
<dbReference type="Pfam" id="PF05108">
    <property type="entry name" value="T7SS_ESX1_EccB"/>
    <property type="match status" value="1"/>
</dbReference>
<feature type="compositionally biased region" description="Low complexity" evidence="1">
    <location>
        <begin position="253"/>
        <end position="275"/>
    </location>
</feature>
<dbReference type="AlphaFoldDB" id="A0A9W6SS05"/>
<protein>
    <submittedName>
        <fullName evidence="2">Uncharacterized protein</fullName>
    </submittedName>
</protein>
<evidence type="ECO:0000313" key="2">
    <source>
        <dbReference type="EMBL" id="GLZ81192.1"/>
    </source>
</evidence>
<evidence type="ECO:0000256" key="1">
    <source>
        <dbReference type="SAM" id="MobiDB-lite"/>
    </source>
</evidence>
<gene>
    <name evidence="2" type="ORF">Afil01_59990</name>
</gene>
<dbReference type="InterPro" id="IPR007795">
    <property type="entry name" value="T7SS_EccB"/>
</dbReference>
<dbReference type="EMBL" id="BSTX01000005">
    <property type="protein sequence ID" value="GLZ81192.1"/>
    <property type="molecule type" value="Genomic_DNA"/>
</dbReference>
<proteinExistence type="predicted"/>
<keyword evidence="3" id="KW-1185">Reference proteome</keyword>
<dbReference type="Proteomes" id="UP001165079">
    <property type="component" value="Unassembled WGS sequence"/>
</dbReference>
<feature type="region of interest" description="Disordered" evidence="1">
    <location>
        <begin position="224"/>
        <end position="285"/>
    </location>
</feature>